<protein>
    <submittedName>
        <fullName evidence="2">Helix-turn-helix domain-containing protein</fullName>
    </submittedName>
</protein>
<dbReference type="SMART" id="SM00530">
    <property type="entry name" value="HTH_XRE"/>
    <property type="match status" value="1"/>
</dbReference>
<comment type="caution">
    <text evidence="2">The sequence shown here is derived from an EMBL/GenBank/DDBJ whole genome shotgun (WGS) entry which is preliminary data.</text>
</comment>
<evidence type="ECO:0000313" key="2">
    <source>
        <dbReference type="EMBL" id="HJG86480.1"/>
    </source>
</evidence>
<dbReference type="GO" id="GO:0003677">
    <property type="term" value="F:DNA binding"/>
    <property type="evidence" value="ECO:0007669"/>
    <property type="project" value="InterPro"/>
</dbReference>
<reference evidence="2" key="1">
    <citation type="journal article" date="2021" name="PeerJ">
        <title>Extensive microbial diversity within the chicken gut microbiome revealed by metagenomics and culture.</title>
        <authorList>
            <person name="Gilroy R."/>
            <person name="Ravi A."/>
            <person name="Getino M."/>
            <person name="Pursley I."/>
            <person name="Horton D.L."/>
            <person name="Alikhan N.F."/>
            <person name="Baker D."/>
            <person name="Gharbi K."/>
            <person name="Hall N."/>
            <person name="Watson M."/>
            <person name="Adriaenssens E.M."/>
            <person name="Foster-Nyarko E."/>
            <person name="Jarju S."/>
            <person name="Secka A."/>
            <person name="Antonio M."/>
            <person name="Oren A."/>
            <person name="Chaudhuri R.R."/>
            <person name="La Ragione R."/>
            <person name="Hildebrand F."/>
            <person name="Pallen M.J."/>
        </authorList>
    </citation>
    <scope>NUCLEOTIDE SEQUENCE</scope>
    <source>
        <strain evidence="2">CHK179-5677</strain>
    </source>
</reference>
<sequence>MEEKTTDDLNQELMSKDDIDSYIKENRFYFLDRSISELLNALYDKKDISKAALARKAGMSEVYLHQVFSGRRKPSRDKLLCLCVGLGATLDETQRLLRQAALAEIYPKNKRDAIIGFGITHQMELSEINDKLFVENEKTLF</sequence>
<name>A0A921SS17_9FIRM</name>
<accession>A0A921SS17</accession>
<evidence type="ECO:0000313" key="3">
    <source>
        <dbReference type="Proteomes" id="UP000760668"/>
    </source>
</evidence>
<dbReference type="Gene3D" id="1.10.260.40">
    <property type="entry name" value="lambda repressor-like DNA-binding domains"/>
    <property type="match status" value="1"/>
</dbReference>
<dbReference type="SUPFAM" id="SSF47413">
    <property type="entry name" value="lambda repressor-like DNA-binding domains"/>
    <property type="match status" value="1"/>
</dbReference>
<dbReference type="Proteomes" id="UP000760668">
    <property type="component" value="Unassembled WGS sequence"/>
</dbReference>
<feature type="domain" description="HTH cro/C1-type" evidence="1">
    <location>
        <begin position="39"/>
        <end position="93"/>
    </location>
</feature>
<proteinExistence type="predicted"/>
<dbReference type="EMBL" id="DYUC01000051">
    <property type="protein sequence ID" value="HJG86480.1"/>
    <property type="molecule type" value="Genomic_DNA"/>
</dbReference>
<gene>
    <name evidence="2" type="ORF">K8V01_05595</name>
</gene>
<reference evidence="2" key="2">
    <citation type="submission" date="2021-09" db="EMBL/GenBank/DDBJ databases">
        <authorList>
            <person name="Gilroy R."/>
        </authorList>
    </citation>
    <scope>NUCLEOTIDE SEQUENCE</scope>
    <source>
        <strain evidence="2">CHK179-5677</strain>
    </source>
</reference>
<dbReference type="CDD" id="cd00093">
    <property type="entry name" value="HTH_XRE"/>
    <property type="match status" value="1"/>
</dbReference>
<organism evidence="2 3">
    <name type="scientific">Pseudoflavonifractor capillosus</name>
    <dbReference type="NCBI Taxonomy" id="106588"/>
    <lineage>
        <taxon>Bacteria</taxon>
        <taxon>Bacillati</taxon>
        <taxon>Bacillota</taxon>
        <taxon>Clostridia</taxon>
        <taxon>Eubacteriales</taxon>
        <taxon>Oscillospiraceae</taxon>
        <taxon>Pseudoflavonifractor</taxon>
    </lineage>
</organism>
<dbReference type="PROSITE" id="PS50943">
    <property type="entry name" value="HTH_CROC1"/>
    <property type="match status" value="1"/>
</dbReference>
<dbReference type="InterPro" id="IPR010982">
    <property type="entry name" value="Lambda_DNA-bd_dom_sf"/>
</dbReference>
<dbReference type="InterPro" id="IPR001387">
    <property type="entry name" value="Cro/C1-type_HTH"/>
</dbReference>
<dbReference type="Pfam" id="PF13560">
    <property type="entry name" value="HTH_31"/>
    <property type="match status" value="1"/>
</dbReference>
<dbReference type="AlphaFoldDB" id="A0A921SS17"/>
<evidence type="ECO:0000259" key="1">
    <source>
        <dbReference type="PROSITE" id="PS50943"/>
    </source>
</evidence>
<dbReference type="RefSeq" id="WP_294533155.1">
    <property type="nucleotide sequence ID" value="NZ_DYUC01000051.1"/>
</dbReference>